<proteinExistence type="predicted"/>
<feature type="compositionally biased region" description="Low complexity" evidence="1">
    <location>
        <begin position="247"/>
        <end position="259"/>
    </location>
</feature>
<sequence>MDSWDEDGVNAALDVFAGFFGGEEFAGTGQMVADGSLNTSFPDETWGTTPTEFRAQVFRNLGNDFEAPDAFFANDNTIFGAIQGRDYPYESFENIFDGNSENNADSNRYSDNMGNNQSTLHATAGQVHNNAAAPMTYENLNTNVGESSEAHLASSTSDSYMPSCDEVSSDEASGDEASGDKASSDKASSDKASSYEASSDKASSYEASSNMASVDEAYDDEEASGVETSGNEEAYGVETSVNEVAPGNEASGGKASGGEASDDEASDDERSAHGDLLMPNYDPSNLPIECARIIAEDPVNNWKLPFVMKDGERVRGTRGSYLRNFGDGFPERISPDASYTPYLIFLQDKYGATTDDFRNRMEEDMNTTAITNRIGRERQRQGRLAYKELAFNRKLGTHALKTLENLTFDQVRFNTCWEVDATKGLTRQNKDSEWLKVPHPAGDFHKVNMRMETLVKAYEEKVDEAAEQGTHWTAVMPKLNRGAHGSRPFVRPASSKKRNAANPPMVLGNVRVSKKRN</sequence>
<gene>
    <name evidence="2" type="ORF">NA57DRAFT_82151</name>
</gene>
<feature type="compositionally biased region" description="Basic and acidic residues" evidence="1">
    <location>
        <begin position="178"/>
        <end position="189"/>
    </location>
</feature>
<protein>
    <submittedName>
        <fullName evidence="2">Uncharacterized protein</fullName>
    </submittedName>
</protein>
<feature type="region of interest" description="Disordered" evidence="1">
    <location>
        <begin position="146"/>
        <end position="280"/>
    </location>
</feature>
<dbReference type="EMBL" id="ML978144">
    <property type="protein sequence ID" value="KAF2092596.1"/>
    <property type="molecule type" value="Genomic_DNA"/>
</dbReference>
<feature type="region of interest" description="Disordered" evidence="1">
    <location>
        <begin position="480"/>
        <end position="504"/>
    </location>
</feature>
<feature type="region of interest" description="Disordered" evidence="1">
    <location>
        <begin position="98"/>
        <end position="119"/>
    </location>
</feature>
<name>A0A9P4I6B6_9PEZI</name>
<evidence type="ECO:0000313" key="3">
    <source>
        <dbReference type="Proteomes" id="UP000799772"/>
    </source>
</evidence>
<evidence type="ECO:0000256" key="1">
    <source>
        <dbReference type="SAM" id="MobiDB-lite"/>
    </source>
</evidence>
<organism evidence="2 3">
    <name type="scientific">Rhizodiscina lignyota</name>
    <dbReference type="NCBI Taxonomy" id="1504668"/>
    <lineage>
        <taxon>Eukaryota</taxon>
        <taxon>Fungi</taxon>
        <taxon>Dikarya</taxon>
        <taxon>Ascomycota</taxon>
        <taxon>Pezizomycotina</taxon>
        <taxon>Dothideomycetes</taxon>
        <taxon>Pleosporomycetidae</taxon>
        <taxon>Aulographales</taxon>
        <taxon>Rhizodiscinaceae</taxon>
        <taxon>Rhizodiscina</taxon>
    </lineage>
</organism>
<keyword evidence="3" id="KW-1185">Reference proteome</keyword>
<feature type="compositionally biased region" description="Low complexity" evidence="1">
    <location>
        <begin position="190"/>
        <end position="209"/>
    </location>
</feature>
<dbReference type="Proteomes" id="UP000799772">
    <property type="component" value="Unassembled WGS sequence"/>
</dbReference>
<accession>A0A9P4I6B6</accession>
<evidence type="ECO:0000313" key="2">
    <source>
        <dbReference type="EMBL" id="KAF2092596.1"/>
    </source>
</evidence>
<reference evidence="2" key="1">
    <citation type="journal article" date="2020" name="Stud. Mycol.">
        <title>101 Dothideomycetes genomes: a test case for predicting lifestyles and emergence of pathogens.</title>
        <authorList>
            <person name="Haridas S."/>
            <person name="Albert R."/>
            <person name="Binder M."/>
            <person name="Bloem J."/>
            <person name="Labutti K."/>
            <person name="Salamov A."/>
            <person name="Andreopoulos B."/>
            <person name="Baker S."/>
            <person name="Barry K."/>
            <person name="Bills G."/>
            <person name="Bluhm B."/>
            <person name="Cannon C."/>
            <person name="Castanera R."/>
            <person name="Culley D."/>
            <person name="Daum C."/>
            <person name="Ezra D."/>
            <person name="Gonzalez J."/>
            <person name="Henrissat B."/>
            <person name="Kuo A."/>
            <person name="Liang C."/>
            <person name="Lipzen A."/>
            <person name="Lutzoni F."/>
            <person name="Magnuson J."/>
            <person name="Mondo S."/>
            <person name="Nolan M."/>
            <person name="Ohm R."/>
            <person name="Pangilinan J."/>
            <person name="Park H.-J."/>
            <person name="Ramirez L."/>
            <person name="Alfaro M."/>
            <person name="Sun H."/>
            <person name="Tritt A."/>
            <person name="Yoshinaga Y."/>
            <person name="Zwiers L.-H."/>
            <person name="Turgeon B."/>
            <person name="Goodwin S."/>
            <person name="Spatafora J."/>
            <person name="Crous P."/>
            <person name="Grigoriev I."/>
        </authorList>
    </citation>
    <scope>NUCLEOTIDE SEQUENCE</scope>
    <source>
        <strain evidence="2">CBS 133067</strain>
    </source>
</reference>
<comment type="caution">
    <text evidence="2">The sequence shown here is derived from an EMBL/GenBank/DDBJ whole genome shotgun (WGS) entry which is preliminary data.</text>
</comment>
<dbReference type="AlphaFoldDB" id="A0A9P4I6B6"/>